<dbReference type="PROSITE" id="PS51206">
    <property type="entry name" value="SF3_HELICASE_1"/>
    <property type="match status" value="1"/>
</dbReference>
<sequence length="439" mass="50454">MIADHPYLDKESLQTLTSAFKNEAGNPPAVELKYTEACMAHWFDFFYNKDVKYVVEDDRFLVWNGRYWELDDRNTNVRRLISLMAPEFQARTEHIKDEKARNAAFKYTNSLENTNRQNGIIIQLKSEATGLFIKKNDLDKNSRMINCLNGVLDLDKGTLIHHEQTKEMYFTHIYNVKYDPEAICPLFDKFLNEITCEDADLKKYLLTSLGYCISGRTDKQLAFIFKGAGRNGKGVLRDVIEHILDGYAIEKPGKVFSKKHEGEGRFDLYDTIEKRIIFVNEPADGSAFNEALIKQYAGGDMIPAERKYCDPFMFKPCGTLIILTNTTPKMNKSLAMSRRIRVIPFNLNIDDENDDVELKDKLLKEISGILNRLIEGYMSCDGEANPKNMVEAVADATEDVWNEADMVAAFVNTCIFRDEKSTMDNAVMYLEFKKFCMNE</sequence>
<dbReference type="RefSeq" id="WP_012900525.1">
    <property type="nucleotide sequence ID" value="NC_013665.1"/>
</dbReference>
<accession>D1YZH5</accession>
<dbReference type="InterPro" id="IPR006500">
    <property type="entry name" value="Helicase_put_C_phage/plasmid"/>
</dbReference>
<reference evidence="5 6" key="1">
    <citation type="journal article" date="2007" name="Appl. Environ. Microbiol.">
        <title>Isolation of key methanogens for global methane emission from rice paddy fields: a novel isolate affiliated with the clone cluster rice cluster I.</title>
        <authorList>
            <person name="Sakai S."/>
            <person name="Imachi H."/>
            <person name="Sekiguchi Y."/>
            <person name="Ohashi A."/>
            <person name="Harada H."/>
            <person name="Kamagata Y."/>
        </authorList>
    </citation>
    <scope>NUCLEOTIDE SEQUENCE [LARGE SCALE GENOMIC DNA]</scope>
    <source>
        <strain evidence="6">DSM 17711 / JCM 13418 / NBRC 101707 / SANAE</strain>
    </source>
</reference>
<evidence type="ECO:0000256" key="1">
    <source>
        <dbReference type="ARBA" id="ARBA00022741"/>
    </source>
</evidence>
<reference evidence="6" key="3">
    <citation type="journal article" date="2011" name="PLoS ONE">
        <title>Genome sequence of a mesophilic hydrogenotrophic methanogen Methanocella paludicola, the first cultivated representative of the order Methanocellales.</title>
        <authorList>
            <person name="Sakai S."/>
            <person name="Takaki Y."/>
            <person name="Shimamura S."/>
            <person name="Sekine M."/>
            <person name="Tajima T."/>
            <person name="Kosugi H."/>
            <person name="Ichikawa N."/>
            <person name="Tasumi E."/>
            <person name="Hiraki A.T."/>
            <person name="Shimizu A."/>
            <person name="Kato Y."/>
            <person name="Nishiko R."/>
            <person name="Mori K."/>
            <person name="Fujita N."/>
            <person name="Imachi H."/>
            <person name="Takai K."/>
        </authorList>
    </citation>
    <scope>NUCLEOTIDE SEQUENCE [LARGE SCALE GENOMIC DNA]</scope>
    <source>
        <strain evidence="6">DSM 17711 / JCM 13418 / NBRC 101707 / SANAE</strain>
    </source>
</reference>
<dbReference type="AlphaFoldDB" id="D1YZH5"/>
<keyword evidence="6" id="KW-1185">Reference proteome</keyword>
<dbReference type="SMART" id="SM00885">
    <property type="entry name" value="D5_N"/>
    <property type="match status" value="1"/>
</dbReference>
<dbReference type="SUPFAM" id="SSF52540">
    <property type="entry name" value="P-loop containing nucleoside triphosphate hydrolases"/>
    <property type="match status" value="1"/>
</dbReference>
<keyword evidence="1" id="KW-0547">Nucleotide-binding</keyword>
<dbReference type="InterPro" id="IPR014818">
    <property type="entry name" value="Phage/plasmid_primase_P4_C"/>
</dbReference>
<keyword evidence="2" id="KW-0378">Hydrolase</keyword>
<evidence type="ECO:0000313" key="5">
    <source>
        <dbReference type="EMBL" id="BAI61847.1"/>
    </source>
</evidence>
<name>D1YZH5_METPS</name>
<keyword evidence="3" id="KW-0067">ATP-binding</keyword>
<dbReference type="Gene3D" id="3.40.50.300">
    <property type="entry name" value="P-loop containing nucleotide triphosphate hydrolases"/>
    <property type="match status" value="1"/>
</dbReference>
<dbReference type="PANTHER" id="PTHR35372:SF2">
    <property type="entry name" value="SF3 HELICASE DOMAIN-CONTAINING PROTEIN"/>
    <property type="match status" value="1"/>
</dbReference>
<organism evidence="5 6">
    <name type="scientific">Methanocella paludicola (strain DSM 17711 / JCM 13418 / NBRC 101707 / SANAE)</name>
    <dbReference type="NCBI Taxonomy" id="304371"/>
    <lineage>
        <taxon>Archaea</taxon>
        <taxon>Methanobacteriati</taxon>
        <taxon>Methanobacteriota</taxon>
        <taxon>Stenosarchaea group</taxon>
        <taxon>Methanomicrobia</taxon>
        <taxon>Methanocellales</taxon>
        <taxon>Methanocellaceae</taxon>
        <taxon>Methanocella</taxon>
    </lineage>
</organism>
<dbReference type="PANTHER" id="PTHR35372">
    <property type="entry name" value="ATP BINDING PROTEIN-RELATED"/>
    <property type="match status" value="1"/>
</dbReference>
<dbReference type="InterPro" id="IPR051620">
    <property type="entry name" value="ORF904-like_C"/>
</dbReference>
<dbReference type="Pfam" id="PF08706">
    <property type="entry name" value="D5_N"/>
    <property type="match status" value="1"/>
</dbReference>
<dbReference type="InParanoid" id="D1YZH5"/>
<dbReference type="EMBL" id="AP011532">
    <property type="protein sequence ID" value="BAI61847.1"/>
    <property type="molecule type" value="Genomic_DNA"/>
</dbReference>
<dbReference type="GO" id="GO:0005524">
    <property type="term" value="F:ATP binding"/>
    <property type="evidence" value="ECO:0007669"/>
    <property type="project" value="UniProtKB-KW"/>
</dbReference>
<gene>
    <name evidence="5" type="ordered locus">MCP_1775</name>
</gene>
<dbReference type="InterPro" id="IPR027417">
    <property type="entry name" value="P-loop_NTPase"/>
</dbReference>
<evidence type="ECO:0000256" key="3">
    <source>
        <dbReference type="ARBA" id="ARBA00022840"/>
    </source>
</evidence>
<dbReference type="OrthoDB" id="142922at2157"/>
<proteinExistence type="predicted"/>
<protein>
    <recommendedName>
        <fullName evidence="4">SF3 helicase domain-containing protein</fullName>
    </recommendedName>
</protein>
<dbReference type="Pfam" id="PF19263">
    <property type="entry name" value="DUF5906"/>
    <property type="match status" value="1"/>
</dbReference>
<dbReference type="GeneID" id="8681667"/>
<dbReference type="InterPro" id="IPR014015">
    <property type="entry name" value="Helicase_SF3_DNA-vir"/>
</dbReference>
<evidence type="ECO:0000313" key="6">
    <source>
        <dbReference type="Proteomes" id="UP000001882"/>
    </source>
</evidence>
<evidence type="ECO:0000256" key="2">
    <source>
        <dbReference type="ARBA" id="ARBA00022801"/>
    </source>
</evidence>
<feature type="domain" description="SF3 helicase" evidence="4">
    <location>
        <begin position="200"/>
        <end position="358"/>
    </location>
</feature>
<dbReference type="Proteomes" id="UP000001882">
    <property type="component" value="Chromosome"/>
</dbReference>
<dbReference type="GO" id="GO:0016787">
    <property type="term" value="F:hydrolase activity"/>
    <property type="evidence" value="ECO:0007669"/>
    <property type="project" value="UniProtKB-KW"/>
</dbReference>
<reference evidence="5 6" key="2">
    <citation type="journal article" date="2008" name="Int. J. Syst. Evol. Microbiol.">
        <title>Methanocella paludicola gen. nov., sp. nov., a methane-producing archaeon, the first isolate of the lineage 'Rice Cluster I', and proposal of the new archaeal order Methanocellales ord. nov.</title>
        <authorList>
            <person name="Sakai S."/>
            <person name="Imachi H."/>
            <person name="Hanada S."/>
            <person name="Ohashi A."/>
            <person name="Harada H."/>
            <person name="Kamagata Y."/>
        </authorList>
    </citation>
    <scope>NUCLEOTIDE SEQUENCE [LARGE SCALE GENOMIC DNA]</scope>
    <source>
        <strain evidence="6">DSM 17711 / JCM 13418 / NBRC 101707 / SANAE</strain>
    </source>
</reference>
<dbReference type="KEGG" id="mpd:MCP_1775"/>
<dbReference type="eggNOG" id="arCOG06914">
    <property type="taxonomic scope" value="Archaea"/>
</dbReference>
<dbReference type="InterPro" id="IPR045455">
    <property type="entry name" value="NrS-1_pol-like_helicase"/>
</dbReference>
<evidence type="ECO:0000259" key="4">
    <source>
        <dbReference type="PROSITE" id="PS51206"/>
    </source>
</evidence>
<dbReference type="NCBIfam" id="TIGR01613">
    <property type="entry name" value="primase_Cterm"/>
    <property type="match status" value="1"/>
</dbReference>